<sequence>MDHTEDQRKRQASRSRTPFTELNQVSSDFAMAMALQEQERTLTVLTTIESESSEEEEESEPASDHELFNYNSSYDFFESHEFDSLGADLELLEGQGSNSDDDDEMDEDDDGIDVDELTYEELIALGEFIGEEKRGLTLNEISTCLHACKGWSVEKTSGIDRCVICQNEYEEGEALVALACEHPYHSECISNWLQVKKLCPICSTEVSPNKNNISKI</sequence>
<evidence type="ECO:0000313" key="1">
    <source>
        <dbReference type="EMBL" id="KAJ4700715.1"/>
    </source>
</evidence>
<organism evidence="1 2">
    <name type="scientific">Melia azedarach</name>
    <name type="common">Chinaberry tree</name>
    <dbReference type="NCBI Taxonomy" id="155640"/>
    <lineage>
        <taxon>Eukaryota</taxon>
        <taxon>Viridiplantae</taxon>
        <taxon>Streptophyta</taxon>
        <taxon>Embryophyta</taxon>
        <taxon>Tracheophyta</taxon>
        <taxon>Spermatophyta</taxon>
        <taxon>Magnoliopsida</taxon>
        <taxon>eudicotyledons</taxon>
        <taxon>Gunneridae</taxon>
        <taxon>Pentapetalae</taxon>
        <taxon>rosids</taxon>
        <taxon>malvids</taxon>
        <taxon>Sapindales</taxon>
        <taxon>Meliaceae</taxon>
        <taxon>Melia</taxon>
    </lineage>
</organism>
<gene>
    <name evidence="1" type="ORF">OWV82_024049</name>
</gene>
<reference evidence="1 2" key="1">
    <citation type="journal article" date="2023" name="Science">
        <title>Complex scaffold remodeling in plant triterpene biosynthesis.</title>
        <authorList>
            <person name="De La Pena R."/>
            <person name="Hodgson H."/>
            <person name="Liu J.C."/>
            <person name="Stephenson M.J."/>
            <person name="Martin A.C."/>
            <person name="Owen C."/>
            <person name="Harkess A."/>
            <person name="Leebens-Mack J."/>
            <person name="Jimenez L.E."/>
            <person name="Osbourn A."/>
            <person name="Sattely E.S."/>
        </authorList>
    </citation>
    <scope>NUCLEOTIDE SEQUENCE [LARGE SCALE GENOMIC DNA]</scope>
    <source>
        <strain evidence="2">cv. JPN11</strain>
        <tissue evidence="1">Leaf</tissue>
    </source>
</reference>
<dbReference type="Proteomes" id="UP001164539">
    <property type="component" value="Chromosome 14"/>
</dbReference>
<keyword evidence="2" id="KW-1185">Reference proteome</keyword>
<proteinExistence type="predicted"/>
<name>A0ACC1WNT9_MELAZ</name>
<accession>A0ACC1WNT9</accession>
<protein>
    <submittedName>
        <fullName evidence="1">E3 ubiquitin ligase BIG BROTHER-related</fullName>
    </submittedName>
</protein>
<evidence type="ECO:0000313" key="2">
    <source>
        <dbReference type="Proteomes" id="UP001164539"/>
    </source>
</evidence>
<dbReference type="EMBL" id="CM051407">
    <property type="protein sequence ID" value="KAJ4700715.1"/>
    <property type="molecule type" value="Genomic_DNA"/>
</dbReference>
<comment type="caution">
    <text evidence="1">The sequence shown here is derived from an EMBL/GenBank/DDBJ whole genome shotgun (WGS) entry which is preliminary data.</text>
</comment>